<dbReference type="Proteomes" id="UP000593560">
    <property type="component" value="Unassembled WGS sequence"/>
</dbReference>
<gene>
    <name evidence="1" type="ORF">Gohar_007105</name>
</gene>
<accession>A0A7J9GG48</accession>
<dbReference type="AlphaFoldDB" id="A0A7J9GG48"/>
<dbReference type="OrthoDB" id="1002609at2759"/>
<comment type="caution">
    <text evidence="1">The sequence shown here is derived from an EMBL/GenBank/DDBJ whole genome shotgun (WGS) entry which is preliminary data.</text>
</comment>
<evidence type="ECO:0000313" key="2">
    <source>
        <dbReference type="Proteomes" id="UP000593560"/>
    </source>
</evidence>
<proteinExistence type="predicted"/>
<protein>
    <submittedName>
        <fullName evidence="1">Uncharacterized protein</fullName>
    </submittedName>
</protein>
<organism evidence="1 2">
    <name type="scientific">Gossypium harknessii</name>
    <dbReference type="NCBI Taxonomy" id="34285"/>
    <lineage>
        <taxon>Eukaryota</taxon>
        <taxon>Viridiplantae</taxon>
        <taxon>Streptophyta</taxon>
        <taxon>Embryophyta</taxon>
        <taxon>Tracheophyta</taxon>
        <taxon>Spermatophyta</taxon>
        <taxon>Magnoliopsida</taxon>
        <taxon>eudicotyledons</taxon>
        <taxon>Gunneridae</taxon>
        <taxon>Pentapetalae</taxon>
        <taxon>rosids</taxon>
        <taxon>malvids</taxon>
        <taxon>Malvales</taxon>
        <taxon>Malvaceae</taxon>
        <taxon>Malvoideae</taxon>
        <taxon>Gossypium</taxon>
    </lineage>
</organism>
<name>A0A7J9GG48_9ROSI</name>
<sequence length="147" mass="17348">MGWLRDTFPVSGDDLIKVQIVQYVQTYILQILEGYLMSYKSQNLVHLRWLLKLINFRAAGELSWGWNYSPSYGRIPTVLKDIRLLLDQQLEAHVPLVNYATVEMHQKNKVLWKFEFQQPILVAPEVLDDEQVLDDEHKIDLRRSNTH</sequence>
<keyword evidence="2" id="KW-1185">Reference proteome</keyword>
<reference evidence="1 2" key="1">
    <citation type="journal article" date="2019" name="Genome Biol. Evol.">
        <title>Insights into the evolution of the New World diploid cottons (Gossypium, subgenus Houzingenia) based on genome sequencing.</title>
        <authorList>
            <person name="Grover C.E."/>
            <person name="Arick M.A. 2nd"/>
            <person name="Thrash A."/>
            <person name="Conover J.L."/>
            <person name="Sanders W.S."/>
            <person name="Peterson D.G."/>
            <person name="Frelichowski J.E."/>
            <person name="Scheffler J.A."/>
            <person name="Scheffler B.E."/>
            <person name="Wendel J.F."/>
        </authorList>
    </citation>
    <scope>NUCLEOTIDE SEQUENCE [LARGE SCALE GENOMIC DNA]</scope>
    <source>
        <strain evidence="1">0</strain>
        <tissue evidence="1">Leaf</tissue>
    </source>
</reference>
<evidence type="ECO:0000313" key="1">
    <source>
        <dbReference type="EMBL" id="MBA0796328.1"/>
    </source>
</evidence>
<dbReference type="EMBL" id="JABFAD010000004">
    <property type="protein sequence ID" value="MBA0796328.1"/>
    <property type="molecule type" value="Genomic_DNA"/>
</dbReference>